<protein>
    <recommendedName>
        <fullName evidence="1">Serine acetyltransferase</fullName>
    </recommendedName>
</protein>
<evidence type="ECO:0000256" key="2">
    <source>
        <dbReference type="ARBA" id="ARBA00022605"/>
    </source>
</evidence>
<dbReference type="Pfam" id="PF06426">
    <property type="entry name" value="SATase_N"/>
    <property type="match status" value="1"/>
</dbReference>
<keyword evidence="3 6" id="KW-0808">Transferase</keyword>
<dbReference type="Gene3D" id="2.160.10.10">
    <property type="entry name" value="Hexapeptide repeat proteins"/>
    <property type="match status" value="1"/>
</dbReference>
<dbReference type="NCBIfam" id="NF041874">
    <property type="entry name" value="EPS_EpsC"/>
    <property type="match status" value="1"/>
</dbReference>
<comment type="caution">
    <text evidence="6">The sequence shown here is derived from an EMBL/GenBank/DDBJ whole genome shotgun (WGS) entry which is preliminary data.</text>
</comment>
<evidence type="ECO:0000256" key="4">
    <source>
        <dbReference type="ARBA" id="ARBA00023315"/>
    </source>
</evidence>
<evidence type="ECO:0000313" key="6">
    <source>
        <dbReference type="EMBL" id="PZR05381.1"/>
    </source>
</evidence>
<dbReference type="InterPro" id="IPR042122">
    <property type="entry name" value="Ser_AcTrfase_N_sf"/>
</dbReference>
<evidence type="ECO:0000256" key="3">
    <source>
        <dbReference type="ARBA" id="ARBA00022679"/>
    </source>
</evidence>
<dbReference type="GO" id="GO:0006535">
    <property type="term" value="P:cysteine biosynthetic process from serine"/>
    <property type="evidence" value="ECO:0007669"/>
    <property type="project" value="InterPro"/>
</dbReference>
<organism evidence="6 7">
    <name type="scientific">Archangium gephyra</name>
    <dbReference type="NCBI Taxonomy" id="48"/>
    <lineage>
        <taxon>Bacteria</taxon>
        <taxon>Pseudomonadati</taxon>
        <taxon>Myxococcota</taxon>
        <taxon>Myxococcia</taxon>
        <taxon>Myxococcales</taxon>
        <taxon>Cystobacterineae</taxon>
        <taxon>Archangiaceae</taxon>
        <taxon>Archangium</taxon>
    </lineage>
</organism>
<sequence>MSLVPDALKARLLAARQKHHLPAQLRPLALHFANQVLGLLYPHFSNASANSAAAVEEEVTQLAATLSGLERSIATLNETMPVNVVERFLAGLPTVHETLEADARAILEGDPAARSYDEVILTYPGFFAIATYRAAHLLWTIGLPLLPRLLTEFAHEKTGIDIHPGATIGKRFCIDHGTGVVVGETTRIGDGVKLYQGVTLGALTVEKSLADKKRHPTIEDDVVIYAGATILGGNTVVGRNSIVAGNAWLTQSVPPNSIVSRKSEVRSRTPGAPTTFDDYDWVI</sequence>
<name>A0A2W5V5Q9_9BACT</name>
<dbReference type="PANTHER" id="PTHR42811">
    <property type="entry name" value="SERINE ACETYLTRANSFERASE"/>
    <property type="match status" value="1"/>
</dbReference>
<dbReference type="Proteomes" id="UP000249061">
    <property type="component" value="Unassembled WGS sequence"/>
</dbReference>
<accession>A0A2W5V5Q9</accession>
<dbReference type="SUPFAM" id="SSF51161">
    <property type="entry name" value="Trimeric LpxA-like enzymes"/>
    <property type="match status" value="1"/>
</dbReference>
<dbReference type="InterPro" id="IPR010493">
    <property type="entry name" value="Ser_AcTrfase_N"/>
</dbReference>
<keyword evidence="2" id="KW-0028">Amino-acid biosynthesis</keyword>
<dbReference type="GO" id="GO:0005737">
    <property type="term" value="C:cytoplasm"/>
    <property type="evidence" value="ECO:0007669"/>
    <property type="project" value="InterPro"/>
</dbReference>
<dbReference type="InterPro" id="IPR053376">
    <property type="entry name" value="Serine_acetyltransferase"/>
</dbReference>
<proteinExistence type="predicted"/>
<dbReference type="EMBL" id="QFQP01000045">
    <property type="protein sequence ID" value="PZR05381.1"/>
    <property type="molecule type" value="Genomic_DNA"/>
</dbReference>
<dbReference type="AlphaFoldDB" id="A0A2W5V5Q9"/>
<keyword evidence="4" id="KW-0012">Acyltransferase</keyword>
<dbReference type="InterPro" id="IPR011004">
    <property type="entry name" value="Trimer_LpxA-like_sf"/>
</dbReference>
<dbReference type="CDD" id="cd03354">
    <property type="entry name" value="LbH_SAT"/>
    <property type="match status" value="1"/>
</dbReference>
<gene>
    <name evidence="6" type="ORF">DI536_32425</name>
</gene>
<dbReference type="Gene3D" id="1.10.3130.10">
    <property type="entry name" value="serine acetyltransferase, domain 1"/>
    <property type="match status" value="1"/>
</dbReference>
<dbReference type="InterPro" id="IPR045304">
    <property type="entry name" value="LbH_SAT"/>
</dbReference>
<dbReference type="UniPathway" id="UPA00136">
    <property type="reaction ID" value="UER00199"/>
</dbReference>
<reference evidence="6 7" key="1">
    <citation type="submission" date="2017-08" db="EMBL/GenBank/DDBJ databases">
        <title>Infants hospitalized years apart are colonized by the same room-sourced microbial strains.</title>
        <authorList>
            <person name="Brooks B."/>
            <person name="Olm M.R."/>
            <person name="Firek B.A."/>
            <person name="Baker R."/>
            <person name="Thomas B.C."/>
            <person name="Morowitz M.J."/>
            <person name="Banfield J.F."/>
        </authorList>
    </citation>
    <scope>NUCLEOTIDE SEQUENCE [LARGE SCALE GENOMIC DNA]</scope>
    <source>
        <strain evidence="6">S2_003_000_R2_14</strain>
    </source>
</reference>
<evidence type="ECO:0000256" key="1">
    <source>
        <dbReference type="ARBA" id="ARBA00018522"/>
    </source>
</evidence>
<feature type="domain" description="Serine acetyltransferase N-terminal" evidence="5">
    <location>
        <begin position="72"/>
        <end position="130"/>
    </location>
</feature>
<evidence type="ECO:0000259" key="5">
    <source>
        <dbReference type="Pfam" id="PF06426"/>
    </source>
</evidence>
<evidence type="ECO:0000313" key="7">
    <source>
        <dbReference type="Proteomes" id="UP000249061"/>
    </source>
</evidence>
<dbReference type="GO" id="GO:0009001">
    <property type="term" value="F:serine O-acetyltransferase activity"/>
    <property type="evidence" value="ECO:0007669"/>
    <property type="project" value="InterPro"/>
</dbReference>